<dbReference type="InterPro" id="IPR051796">
    <property type="entry name" value="ISF_SsuE-like"/>
</dbReference>
<dbReference type="RefSeq" id="WP_066860295.1">
    <property type="nucleotide sequence ID" value="NZ_CABKVV010000009.1"/>
</dbReference>
<sequence length="208" mass="22264">MKVLLINGSPHQRGCTYTALAEVAKSLEENGVGAEIAWIGAGAVHGCIACGKCGELGRCVFDGDACNEIRAKALEADGLVVGSPVYYAAPNGALLSLLQRLFYSGSAALSHKPGACVVSARRAGTTASLDALQKYFTISHMPLVSSQYWCMVHGNTPEEVRQDKEGMQIMRSLGRDMAWLLQCIEAGRQAGIHPPAPEEPRVFTNFIR</sequence>
<feature type="domain" description="NADPH-dependent FMN reductase-like" evidence="3">
    <location>
        <begin position="1"/>
        <end position="154"/>
    </location>
</feature>
<evidence type="ECO:0000313" key="4">
    <source>
        <dbReference type="EMBL" id="MCQ4841835.1"/>
    </source>
</evidence>
<evidence type="ECO:0000256" key="2">
    <source>
        <dbReference type="ARBA" id="ARBA00022643"/>
    </source>
</evidence>
<dbReference type="Proteomes" id="UP001524473">
    <property type="component" value="Unassembled WGS sequence"/>
</dbReference>
<dbReference type="EMBL" id="JANFZH010000090">
    <property type="protein sequence ID" value="MCQ4841835.1"/>
    <property type="molecule type" value="Genomic_DNA"/>
</dbReference>
<evidence type="ECO:0000313" key="5">
    <source>
        <dbReference type="Proteomes" id="UP001524473"/>
    </source>
</evidence>
<dbReference type="InterPro" id="IPR005025">
    <property type="entry name" value="FMN_Rdtase-like_dom"/>
</dbReference>
<dbReference type="Pfam" id="PF03358">
    <property type="entry name" value="FMN_red"/>
    <property type="match status" value="1"/>
</dbReference>
<dbReference type="GeneID" id="90531131"/>
<evidence type="ECO:0000256" key="1">
    <source>
        <dbReference type="ARBA" id="ARBA00022630"/>
    </source>
</evidence>
<comment type="caution">
    <text evidence="4">The sequence shown here is derived from an EMBL/GenBank/DDBJ whole genome shotgun (WGS) entry which is preliminary data.</text>
</comment>
<dbReference type="PANTHER" id="PTHR43278:SF4">
    <property type="entry name" value="NAD(P)H-DEPENDENT FMN-CONTAINING OXIDOREDUCTASE YWQN-RELATED"/>
    <property type="match status" value="1"/>
</dbReference>
<accession>A0ABT1S4V7</accession>
<evidence type="ECO:0000259" key="3">
    <source>
        <dbReference type="Pfam" id="PF03358"/>
    </source>
</evidence>
<dbReference type="PANTHER" id="PTHR43278">
    <property type="entry name" value="NAD(P)H-DEPENDENT FMN-CONTAINING OXIDOREDUCTASE YWQN-RELATED"/>
    <property type="match status" value="1"/>
</dbReference>
<keyword evidence="5" id="KW-1185">Reference proteome</keyword>
<dbReference type="InterPro" id="IPR029039">
    <property type="entry name" value="Flavoprotein-like_sf"/>
</dbReference>
<protein>
    <submittedName>
        <fullName evidence="4">Flavodoxin family protein</fullName>
    </submittedName>
</protein>
<keyword evidence="2" id="KW-0288">FMN</keyword>
<proteinExistence type="predicted"/>
<dbReference type="SUPFAM" id="SSF52218">
    <property type="entry name" value="Flavoproteins"/>
    <property type="match status" value="1"/>
</dbReference>
<reference evidence="4 5" key="1">
    <citation type="submission" date="2022-06" db="EMBL/GenBank/DDBJ databases">
        <title>Isolation of gut microbiota from human fecal samples.</title>
        <authorList>
            <person name="Pamer E.G."/>
            <person name="Barat B."/>
            <person name="Waligurski E."/>
            <person name="Medina S."/>
            <person name="Paddock L."/>
            <person name="Mostad J."/>
        </authorList>
    </citation>
    <scope>NUCLEOTIDE SEQUENCE [LARGE SCALE GENOMIC DNA]</scope>
    <source>
        <strain evidence="4 5">DFI.9.73</strain>
    </source>
</reference>
<gene>
    <name evidence="4" type="ORF">NE695_18205</name>
</gene>
<keyword evidence="1" id="KW-0285">Flavoprotein</keyword>
<name>A0ABT1S4V7_9FIRM</name>
<dbReference type="Gene3D" id="3.40.50.360">
    <property type="match status" value="1"/>
</dbReference>
<organism evidence="4 5">
    <name type="scientific">Neglectibacter timonensis</name>
    <dbReference type="NCBI Taxonomy" id="1776382"/>
    <lineage>
        <taxon>Bacteria</taxon>
        <taxon>Bacillati</taxon>
        <taxon>Bacillota</taxon>
        <taxon>Clostridia</taxon>
        <taxon>Eubacteriales</taxon>
        <taxon>Oscillospiraceae</taxon>
        <taxon>Neglectibacter</taxon>
    </lineage>
</organism>